<name>A0AA88A710_FICCA</name>
<evidence type="ECO:0000313" key="1">
    <source>
        <dbReference type="EMBL" id="GMN46155.1"/>
    </source>
</evidence>
<comment type="caution">
    <text evidence="1">The sequence shown here is derived from an EMBL/GenBank/DDBJ whole genome shotgun (WGS) entry which is preliminary data.</text>
</comment>
<evidence type="ECO:0000313" key="2">
    <source>
        <dbReference type="Proteomes" id="UP001187192"/>
    </source>
</evidence>
<proteinExistence type="predicted"/>
<keyword evidence="2" id="KW-1185">Reference proteome</keyword>
<sequence>MSEIKVLSGFETKIEAEGQDLGLRSSFCVKVGVQYLAVGQVSRLGTKSSFGTRIGVGFWDESRVRVWGMGLGLGF</sequence>
<organism evidence="1 2">
    <name type="scientific">Ficus carica</name>
    <name type="common">Common fig</name>
    <dbReference type="NCBI Taxonomy" id="3494"/>
    <lineage>
        <taxon>Eukaryota</taxon>
        <taxon>Viridiplantae</taxon>
        <taxon>Streptophyta</taxon>
        <taxon>Embryophyta</taxon>
        <taxon>Tracheophyta</taxon>
        <taxon>Spermatophyta</taxon>
        <taxon>Magnoliopsida</taxon>
        <taxon>eudicotyledons</taxon>
        <taxon>Gunneridae</taxon>
        <taxon>Pentapetalae</taxon>
        <taxon>rosids</taxon>
        <taxon>fabids</taxon>
        <taxon>Rosales</taxon>
        <taxon>Moraceae</taxon>
        <taxon>Ficeae</taxon>
        <taxon>Ficus</taxon>
    </lineage>
</organism>
<gene>
    <name evidence="1" type="ORF">TIFTF001_015356</name>
</gene>
<protein>
    <submittedName>
        <fullName evidence="1">Uncharacterized protein</fullName>
    </submittedName>
</protein>
<dbReference type="AlphaFoldDB" id="A0AA88A710"/>
<dbReference type="EMBL" id="BTGU01000022">
    <property type="protein sequence ID" value="GMN46155.1"/>
    <property type="molecule type" value="Genomic_DNA"/>
</dbReference>
<accession>A0AA88A710</accession>
<reference evidence="1" key="1">
    <citation type="submission" date="2023-07" db="EMBL/GenBank/DDBJ databases">
        <title>draft genome sequence of fig (Ficus carica).</title>
        <authorList>
            <person name="Takahashi T."/>
            <person name="Nishimura K."/>
        </authorList>
    </citation>
    <scope>NUCLEOTIDE SEQUENCE</scope>
</reference>
<dbReference type="Proteomes" id="UP001187192">
    <property type="component" value="Unassembled WGS sequence"/>
</dbReference>